<keyword evidence="2" id="KW-0472">Membrane</keyword>
<feature type="transmembrane region" description="Helical" evidence="2">
    <location>
        <begin position="265"/>
        <end position="286"/>
    </location>
</feature>
<evidence type="ECO:0000313" key="5">
    <source>
        <dbReference type="Proteomes" id="UP000638313"/>
    </source>
</evidence>
<feature type="region of interest" description="Disordered" evidence="1">
    <location>
        <begin position="63"/>
        <end position="99"/>
    </location>
</feature>
<dbReference type="RefSeq" id="WP_190132538.1">
    <property type="nucleotide sequence ID" value="NZ_BNBD01000016.1"/>
</dbReference>
<comment type="caution">
    <text evidence="4">The sequence shown here is derived from an EMBL/GenBank/DDBJ whole genome shotgun (WGS) entry which is preliminary data.</text>
</comment>
<reference evidence="4" key="2">
    <citation type="submission" date="2020-09" db="EMBL/GenBank/DDBJ databases">
        <authorList>
            <person name="Sun Q."/>
            <person name="Ohkuma M."/>
        </authorList>
    </citation>
    <scope>NUCLEOTIDE SEQUENCE</scope>
    <source>
        <strain evidence="4">JCM 4059</strain>
    </source>
</reference>
<feature type="chain" id="PRO_5037529416" description="Secreted protein" evidence="3">
    <location>
        <begin position="30"/>
        <end position="292"/>
    </location>
</feature>
<proteinExistence type="predicted"/>
<accession>A0A919B9E9</accession>
<evidence type="ECO:0000256" key="1">
    <source>
        <dbReference type="SAM" id="MobiDB-lite"/>
    </source>
</evidence>
<evidence type="ECO:0000313" key="4">
    <source>
        <dbReference type="EMBL" id="GHF67421.1"/>
    </source>
</evidence>
<reference evidence="4" key="1">
    <citation type="journal article" date="2014" name="Int. J. Syst. Evol. Microbiol.">
        <title>Complete genome sequence of Corynebacterium casei LMG S-19264T (=DSM 44701T), isolated from a smear-ripened cheese.</title>
        <authorList>
            <consortium name="US DOE Joint Genome Institute (JGI-PGF)"/>
            <person name="Walter F."/>
            <person name="Albersmeier A."/>
            <person name="Kalinowski J."/>
            <person name="Ruckert C."/>
        </authorList>
    </citation>
    <scope>NUCLEOTIDE SEQUENCE</scope>
    <source>
        <strain evidence="4">JCM 4059</strain>
    </source>
</reference>
<keyword evidence="2" id="KW-1133">Transmembrane helix</keyword>
<dbReference type="Proteomes" id="UP000638313">
    <property type="component" value="Unassembled WGS sequence"/>
</dbReference>
<evidence type="ECO:0000256" key="2">
    <source>
        <dbReference type="SAM" id="Phobius"/>
    </source>
</evidence>
<feature type="compositionally biased region" description="Gly residues" evidence="1">
    <location>
        <begin position="71"/>
        <end position="80"/>
    </location>
</feature>
<feature type="signal peptide" evidence="3">
    <location>
        <begin position="1"/>
        <end position="29"/>
    </location>
</feature>
<organism evidence="4 5">
    <name type="scientific">Streptomyces mashuensis</name>
    <dbReference type="NCBI Taxonomy" id="33904"/>
    <lineage>
        <taxon>Bacteria</taxon>
        <taxon>Bacillati</taxon>
        <taxon>Actinomycetota</taxon>
        <taxon>Actinomycetes</taxon>
        <taxon>Kitasatosporales</taxon>
        <taxon>Streptomycetaceae</taxon>
        <taxon>Streptomyces</taxon>
    </lineage>
</organism>
<dbReference type="PROSITE" id="PS51318">
    <property type="entry name" value="TAT"/>
    <property type="match status" value="1"/>
</dbReference>
<dbReference type="InterPro" id="IPR006311">
    <property type="entry name" value="TAT_signal"/>
</dbReference>
<keyword evidence="3" id="KW-0732">Signal</keyword>
<name>A0A919B9E9_9ACTN</name>
<sequence length="292" mass="29708">MSRSLTRRAAAVLAAAAAVTLCGTVSAQADTPTAPASADYAAARQVLGSDQVRTTVGRFLTAAGNQAAPGTDGGTSGGARRGIAQTPQSPQTPPRFDVKQPVPMYELAPGFVTGKARPTADGALRLSYLAARVSAADGHQAAVLLAPGGSGGSWQLAGIRDGEADISAAERGTEQARTFLEPQIHAWYRLTGAGAVEPLNKEASTALQGRKTVSLAAYQQLVTKRYGDKQPGSAYDRKGMAGGYALPEDGTKATAAAPAREADSWLPAASAAAAVALPGAAAVAFLRRRRAA</sequence>
<evidence type="ECO:0008006" key="6">
    <source>
        <dbReference type="Google" id="ProtNLM"/>
    </source>
</evidence>
<dbReference type="AlphaFoldDB" id="A0A919B9E9"/>
<keyword evidence="2" id="KW-0812">Transmembrane</keyword>
<gene>
    <name evidence="4" type="ORF">GCM10010218_56130</name>
</gene>
<evidence type="ECO:0000256" key="3">
    <source>
        <dbReference type="SAM" id="SignalP"/>
    </source>
</evidence>
<dbReference type="EMBL" id="BNBD01000016">
    <property type="protein sequence ID" value="GHF67421.1"/>
    <property type="molecule type" value="Genomic_DNA"/>
</dbReference>
<keyword evidence="5" id="KW-1185">Reference proteome</keyword>
<protein>
    <recommendedName>
        <fullName evidence="6">Secreted protein</fullName>
    </recommendedName>
</protein>